<dbReference type="InterPro" id="IPR056002">
    <property type="entry name" value="DUF7580"/>
</dbReference>
<dbReference type="PANTHER" id="PTHR37542:SF2">
    <property type="entry name" value="PROTEIN KINASE DOMAIN-CONTAINING PROTEIN"/>
    <property type="match status" value="1"/>
</dbReference>
<dbReference type="InterPro" id="IPR000719">
    <property type="entry name" value="Prot_kinase_dom"/>
</dbReference>
<proteinExistence type="predicted"/>
<feature type="region of interest" description="Disordered" evidence="1">
    <location>
        <begin position="142"/>
        <end position="170"/>
    </location>
</feature>
<dbReference type="GO" id="GO:0005524">
    <property type="term" value="F:ATP binding"/>
    <property type="evidence" value="ECO:0007669"/>
    <property type="project" value="InterPro"/>
</dbReference>
<dbReference type="Pfam" id="PF24476">
    <property type="entry name" value="DUF7580"/>
    <property type="match status" value="1"/>
</dbReference>
<evidence type="ECO:0000259" key="2">
    <source>
        <dbReference type="PROSITE" id="PS50011"/>
    </source>
</evidence>
<feature type="region of interest" description="Disordered" evidence="1">
    <location>
        <begin position="571"/>
        <end position="596"/>
    </location>
</feature>
<evidence type="ECO:0000313" key="3">
    <source>
        <dbReference type="EMBL" id="KAF1919394.1"/>
    </source>
</evidence>
<dbReference type="OrthoDB" id="5418235at2759"/>
<dbReference type="InterPro" id="IPR011009">
    <property type="entry name" value="Kinase-like_dom_sf"/>
</dbReference>
<evidence type="ECO:0000313" key="4">
    <source>
        <dbReference type="Proteomes" id="UP000800096"/>
    </source>
</evidence>
<gene>
    <name evidence="3" type="ORF">BDU57DRAFT_536390</name>
</gene>
<dbReference type="SUPFAM" id="SSF56112">
    <property type="entry name" value="Protein kinase-like (PK-like)"/>
    <property type="match status" value="1"/>
</dbReference>
<dbReference type="EMBL" id="ML979133">
    <property type="protein sequence ID" value="KAF1919394.1"/>
    <property type="molecule type" value="Genomic_DNA"/>
</dbReference>
<dbReference type="PROSITE" id="PS50011">
    <property type="entry name" value="PROTEIN_KINASE_DOM"/>
    <property type="match status" value="1"/>
</dbReference>
<feature type="compositionally biased region" description="Acidic residues" evidence="1">
    <location>
        <begin position="1040"/>
        <end position="1058"/>
    </location>
</feature>
<feature type="region of interest" description="Disordered" evidence="1">
    <location>
        <begin position="1032"/>
        <end position="1083"/>
    </location>
</feature>
<evidence type="ECO:0000256" key="1">
    <source>
        <dbReference type="SAM" id="MobiDB-lite"/>
    </source>
</evidence>
<dbReference type="GO" id="GO:0004672">
    <property type="term" value="F:protein kinase activity"/>
    <property type="evidence" value="ECO:0007669"/>
    <property type="project" value="InterPro"/>
</dbReference>
<organism evidence="3 4">
    <name type="scientific">Ampelomyces quisqualis</name>
    <name type="common">Powdery mildew agent</name>
    <dbReference type="NCBI Taxonomy" id="50730"/>
    <lineage>
        <taxon>Eukaryota</taxon>
        <taxon>Fungi</taxon>
        <taxon>Dikarya</taxon>
        <taxon>Ascomycota</taxon>
        <taxon>Pezizomycotina</taxon>
        <taxon>Dothideomycetes</taxon>
        <taxon>Pleosporomycetidae</taxon>
        <taxon>Pleosporales</taxon>
        <taxon>Pleosporineae</taxon>
        <taxon>Phaeosphaeriaceae</taxon>
        <taxon>Ampelomyces</taxon>
    </lineage>
</organism>
<dbReference type="InterPro" id="IPR009003">
    <property type="entry name" value="Peptidase_S1_PA"/>
</dbReference>
<name>A0A6A5QXM6_AMPQU</name>
<feature type="compositionally biased region" description="Low complexity" evidence="1">
    <location>
        <begin position="619"/>
        <end position="632"/>
    </location>
</feature>
<accession>A0A6A5QXM6</accession>
<sequence length="1419" mass="158270">METLSRLTQLYSDTKTSCDAVVEQDTKDPRPEEHALHRKFRIQKDRLMTWGVDWSDNSKGKQGDIDESVDQAGLTETVTSVLGTIREISDEAEHLRSGVSGEKWQAASDAPPWAAADRSRYEDLIKDLATSIDILYDLSRTRRTQQRSRNPSPNAKATIDTARPTHSTPVYLSPGYSASDLTLVNPATFPLNAHSNASPRLNLPPKLHQSDLVLPEEEPPPYESVGTSSIRVIARLRTRISLTNPWKTDGAHTTETPVLVEYATYDPAYRAIGVSPPTDRLEHFLSILTKLSGNQAFHGTLKCLGYFEDSRQPRFGLVFELPPTVYSGPSDSHKSVEDLRPVTLLSVLQTGSKSLHNSNSATPPLEDRFRLAFTLALTFSKIHSDDFVHKDINSSNIMVFRKTKRQSTNARALQYTLRSPMICSFDLFSDYDLEPSNKMSNVNIYRHPDDPKFTGIKDAPYGSHFDMYSLGLILLEIGLWQPLGDLWKPKYTLNDFKKRIEDVYIRKLASKCGTAYMQVVRDCFWAADNAENLQDPSQLYNRVILRLQRCCMLDESEPGFEVNELRPGVTPIQNASPLKRKSLSQPQIASEVPSSPSYRSAKRWALEKGSQALERTKSLSKPSPIKSPDLSLARMPSQRSQHSIRKSITESLRIMSPKTEEIEFMDWQERDSLEESGTLVATPPYSLDRSDVASLSKERVVNAASIIQRAWRASRAESSVRQATLKGYKEKITVIQKAWRDSKQKRTNTIEALLTDGIRHWPQATLGYPTPEPETTRSIQSSNNNYTTTSILIETDMEPLARPKLRLFPATFTSAIVEEWHVVMLPRLERLIERALKDSHETISIDLVAIGETQEKARPTIFVTCSSVAKVKAILSRRFRYDESVFDLKVRRGKVRRSKLSRSSRRVHPPHRSMMNTDSYNADMAVINPYHQQRPLCGASIGAFNGEHLPPVSYGGVILVDDEPVGMTVHHLLDAPSDDDSDTGDDMAYQKDPVLSSATSINNPWLMGMGAQPGLELDSDEPAAMWDLELSDDEGTKSDDDAESFDFSDSEFDSDEGTVPEMSDSNFSRATTGDIEGIQAGSRQDIKITQPAIDDVDEDFFPNEEDRDEEHLLSHELGHVHASSGIRRWKRAGIVHEIDWALLKLNEPRLQPYNICQGGRRFCFGGMKPDQQLIASKLEQPVDRRHYSPEEDEYPNGVANADALGGMNVHCFGRTTGLQGGMINPAMSSVRIYHRRTFSRSWSVAGGFGVGGDSGAWIVQNGTHQVVGHVLAWCQRNHIAYLCPMEVLLEDIKRTLGAKKIDLPGSAQQLQHSTKCTSKSIEASNSGTSTDLDDLELSVQGLGIVDSAVDMRSALSTAPPSSSSAGVWMHHNNRLDVPTTNGSSGNVSGSDKENQPVLRSRIMKVKEGRDRGLEMAVVP</sequence>
<feature type="domain" description="Protein kinase" evidence="2">
    <location>
        <begin position="219"/>
        <end position="598"/>
    </location>
</feature>
<protein>
    <recommendedName>
        <fullName evidence="2">Protein kinase domain-containing protein</fullName>
    </recommendedName>
</protein>
<feature type="region of interest" description="Disordered" evidence="1">
    <location>
        <begin position="612"/>
        <end position="645"/>
    </location>
</feature>
<dbReference type="Proteomes" id="UP000800096">
    <property type="component" value="Unassembled WGS sequence"/>
</dbReference>
<feature type="region of interest" description="Disordered" evidence="1">
    <location>
        <begin position="1307"/>
        <end position="1327"/>
    </location>
</feature>
<feature type="compositionally biased region" description="Polar residues" evidence="1">
    <location>
        <begin position="583"/>
        <end position="596"/>
    </location>
</feature>
<feature type="region of interest" description="Disordered" evidence="1">
    <location>
        <begin position="1376"/>
        <end position="1395"/>
    </location>
</feature>
<dbReference type="SUPFAM" id="SSF50494">
    <property type="entry name" value="Trypsin-like serine proteases"/>
    <property type="match status" value="1"/>
</dbReference>
<dbReference type="Gene3D" id="1.10.510.10">
    <property type="entry name" value="Transferase(Phosphotransferase) domain 1"/>
    <property type="match status" value="1"/>
</dbReference>
<keyword evidence="4" id="KW-1185">Reference proteome</keyword>
<reference evidence="3" key="1">
    <citation type="journal article" date="2020" name="Stud. Mycol.">
        <title>101 Dothideomycetes genomes: a test case for predicting lifestyles and emergence of pathogens.</title>
        <authorList>
            <person name="Haridas S."/>
            <person name="Albert R."/>
            <person name="Binder M."/>
            <person name="Bloem J."/>
            <person name="Labutti K."/>
            <person name="Salamov A."/>
            <person name="Andreopoulos B."/>
            <person name="Baker S."/>
            <person name="Barry K."/>
            <person name="Bills G."/>
            <person name="Bluhm B."/>
            <person name="Cannon C."/>
            <person name="Castanera R."/>
            <person name="Culley D."/>
            <person name="Daum C."/>
            <person name="Ezra D."/>
            <person name="Gonzalez J."/>
            <person name="Henrissat B."/>
            <person name="Kuo A."/>
            <person name="Liang C."/>
            <person name="Lipzen A."/>
            <person name="Lutzoni F."/>
            <person name="Magnuson J."/>
            <person name="Mondo S."/>
            <person name="Nolan M."/>
            <person name="Ohm R."/>
            <person name="Pangilinan J."/>
            <person name="Park H.-J."/>
            <person name="Ramirez L."/>
            <person name="Alfaro M."/>
            <person name="Sun H."/>
            <person name="Tritt A."/>
            <person name="Yoshinaga Y."/>
            <person name="Zwiers L.-H."/>
            <person name="Turgeon B."/>
            <person name="Goodwin S."/>
            <person name="Spatafora J."/>
            <person name="Crous P."/>
            <person name="Grigoriev I."/>
        </authorList>
    </citation>
    <scope>NUCLEOTIDE SEQUENCE</scope>
    <source>
        <strain evidence="3">HMLAC05119</strain>
    </source>
</reference>
<dbReference type="PANTHER" id="PTHR37542">
    <property type="entry name" value="HELO DOMAIN-CONTAINING PROTEIN-RELATED"/>
    <property type="match status" value="1"/>
</dbReference>